<accession>A0A9D4ZKC4</accession>
<keyword evidence="1" id="KW-0175">Coiled coil</keyword>
<feature type="compositionally biased region" description="Low complexity" evidence="2">
    <location>
        <begin position="157"/>
        <end position="179"/>
    </location>
</feature>
<sequence length="260" mass="29692">MQEMMRSNMEERFMIDRGDMEERGEKELLQRREDYYEGFAEIDGSSQVLRMKMDAMTWAAKAKDAELAALQAAIREGRDRERRLEAELAGLKARLERAELAEERLAAEIADLEADAFERARTHKRQVNELVGELREKQKQLVDARGQLRMHVGAGAGMNNNKNAGGSGKSKGVVNETPQRTPPRRSPSHYPRSPMRLTPPVKLSSSWWPWSRFCGEYYTASTFVEFEEKILKSSFLQKETLESQLHLSDARLSSDPKQGS</sequence>
<organism evidence="3 4">
    <name type="scientific">Adiantum capillus-veneris</name>
    <name type="common">Maidenhair fern</name>
    <dbReference type="NCBI Taxonomy" id="13818"/>
    <lineage>
        <taxon>Eukaryota</taxon>
        <taxon>Viridiplantae</taxon>
        <taxon>Streptophyta</taxon>
        <taxon>Embryophyta</taxon>
        <taxon>Tracheophyta</taxon>
        <taxon>Polypodiopsida</taxon>
        <taxon>Polypodiidae</taxon>
        <taxon>Polypodiales</taxon>
        <taxon>Pteridineae</taxon>
        <taxon>Pteridaceae</taxon>
        <taxon>Vittarioideae</taxon>
        <taxon>Adiantum</taxon>
    </lineage>
</organism>
<dbReference type="AlphaFoldDB" id="A0A9D4ZKC4"/>
<dbReference type="Proteomes" id="UP000886520">
    <property type="component" value="Chromosome 8"/>
</dbReference>
<gene>
    <name evidence="3" type="ORF">GOP47_0008336</name>
</gene>
<keyword evidence="4" id="KW-1185">Reference proteome</keyword>
<evidence type="ECO:0000313" key="3">
    <source>
        <dbReference type="EMBL" id="KAI5076271.1"/>
    </source>
</evidence>
<name>A0A9D4ZKC4_ADICA</name>
<reference evidence="3" key="1">
    <citation type="submission" date="2021-01" db="EMBL/GenBank/DDBJ databases">
        <title>Adiantum capillus-veneris genome.</title>
        <authorList>
            <person name="Fang Y."/>
            <person name="Liao Q."/>
        </authorList>
    </citation>
    <scope>NUCLEOTIDE SEQUENCE</scope>
    <source>
        <strain evidence="3">H3</strain>
        <tissue evidence="3">Leaf</tissue>
    </source>
</reference>
<evidence type="ECO:0000256" key="1">
    <source>
        <dbReference type="SAM" id="Coils"/>
    </source>
</evidence>
<evidence type="ECO:0000313" key="4">
    <source>
        <dbReference type="Proteomes" id="UP000886520"/>
    </source>
</evidence>
<dbReference type="EMBL" id="JABFUD020000008">
    <property type="protein sequence ID" value="KAI5076271.1"/>
    <property type="molecule type" value="Genomic_DNA"/>
</dbReference>
<evidence type="ECO:0000256" key="2">
    <source>
        <dbReference type="SAM" id="MobiDB-lite"/>
    </source>
</evidence>
<proteinExistence type="predicted"/>
<feature type="region of interest" description="Disordered" evidence="2">
    <location>
        <begin position="154"/>
        <end position="198"/>
    </location>
</feature>
<feature type="coiled-coil region" evidence="1">
    <location>
        <begin position="67"/>
        <end position="147"/>
    </location>
</feature>
<comment type="caution">
    <text evidence="3">The sequence shown here is derived from an EMBL/GenBank/DDBJ whole genome shotgun (WGS) entry which is preliminary data.</text>
</comment>
<dbReference type="OrthoDB" id="10672018at2759"/>
<protein>
    <submittedName>
        <fullName evidence="3">Uncharacterized protein</fullName>
    </submittedName>
</protein>